<name>A0AA36N450_9DINO</name>
<comment type="caution">
    <text evidence="8">The sequence shown here is derived from an EMBL/GenBank/DDBJ whole genome shotgun (WGS) entry which is preliminary data.</text>
</comment>
<keyword evidence="3 6" id="KW-0812">Transmembrane</keyword>
<evidence type="ECO:0000313" key="8">
    <source>
        <dbReference type="EMBL" id="CAJ1391718.1"/>
    </source>
</evidence>
<dbReference type="GO" id="GO:0022857">
    <property type="term" value="F:transmembrane transporter activity"/>
    <property type="evidence" value="ECO:0007669"/>
    <property type="project" value="InterPro"/>
</dbReference>
<feature type="transmembrane region" description="Helical" evidence="6">
    <location>
        <begin position="73"/>
        <end position="90"/>
    </location>
</feature>
<evidence type="ECO:0000259" key="7">
    <source>
        <dbReference type="PROSITE" id="PS50850"/>
    </source>
</evidence>
<feature type="transmembrane region" description="Helical" evidence="6">
    <location>
        <begin position="199"/>
        <end position="220"/>
    </location>
</feature>
<dbReference type="InterPro" id="IPR050189">
    <property type="entry name" value="MFS_Efflux_Transporters"/>
</dbReference>
<evidence type="ECO:0000256" key="2">
    <source>
        <dbReference type="ARBA" id="ARBA00022475"/>
    </source>
</evidence>
<accession>A0AA36N450</accession>
<feature type="transmembrane region" description="Helical" evidence="6">
    <location>
        <begin position="160"/>
        <end position="179"/>
    </location>
</feature>
<feature type="transmembrane region" description="Helical" evidence="6">
    <location>
        <begin position="273"/>
        <end position="291"/>
    </location>
</feature>
<reference evidence="8" key="1">
    <citation type="submission" date="2023-08" db="EMBL/GenBank/DDBJ databases">
        <authorList>
            <person name="Chen Y."/>
            <person name="Shah S."/>
            <person name="Dougan E. K."/>
            <person name="Thang M."/>
            <person name="Chan C."/>
        </authorList>
    </citation>
    <scope>NUCLEOTIDE SEQUENCE</scope>
</reference>
<feature type="transmembrane region" description="Helical" evidence="6">
    <location>
        <begin position="329"/>
        <end position="351"/>
    </location>
</feature>
<evidence type="ECO:0000256" key="4">
    <source>
        <dbReference type="ARBA" id="ARBA00022989"/>
    </source>
</evidence>
<gene>
    <name evidence="8" type="ORF">EVOR1521_LOCUS16982</name>
</gene>
<dbReference type="Proteomes" id="UP001178507">
    <property type="component" value="Unassembled WGS sequence"/>
</dbReference>
<keyword evidence="4 6" id="KW-1133">Transmembrane helix</keyword>
<feature type="transmembrane region" description="Helical" evidence="6">
    <location>
        <begin position="371"/>
        <end position="389"/>
    </location>
</feature>
<dbReference type="Gene3D" id="1.20.1250.20">
    <property type="entry name" value="MFS general substrate transporter like domains"/>
    <property type="match status" value="2"/>
</dbReference>
<evidence type="ECO:0000313" key="9">
    <source>
        <dbReference type="Proteomes" id="UP001178507"/>
    </source>
</evidence>
<feature type="transmembrane region" description="Helical" evidence="6">
    <location>
        <begin position="240"/>
        <end position="261"/>
    </location>
</feature>
<dbReference type="PROSITE" id="PS50850">
    <property type="entry name" value="MFS"/>
    <property type="match status" value="1"/>
</dbReference>
<feature type="domain" description="Major facilitator superfamily (MFS) profile" evidence="7">
    <location>
        <begin position="5"/>
        <end position="394"/>
    </location>
</feature>
<sequence length="403" mass="41992">MKMAGLAALCLAYVFSQFYRSFLAVLTPALGADLGMTKADLSLASGVWFAAFALMQFAVGVALDRFGPRRTTALFMLVAAAGVALFAVAWTPTAIVAAMALIGIGCAPVLMASYVIIARGYDAARFALMASVFIGLGNLGNIIGAAPMATAAEAYGWRPVVGLLGAATVLVALAILLLVRDPERIDDPDGPPGFAGFLAVLRIRALWFIIPLTLVYYATAGGIRGLWTGPFLAEVYDADTILIGQVTLAMALAMAMGSFVYGPLDNWLNTRKWVLSAGVILAIGACIFLAAAPQSGLAAVTAALVLIGAACVGYGVMTAHAKSFIPPALIGRGVTLMNFFSIGGVALMQFLTGTIVTVTADPAAPETAYQWLFGFYALTLALALAVYLFSRDARPRPDAVTAR</sequence>
<dbReference type="InterPro" id="IPR020846">
    <property type="entry name" value="MFS_dom"/>
</dbReference>
<evidence type="ECO:0000256" key="6">
    <source>
        <dbReference type="SAM" id="Phobius"/>
    </source>
</evidence>
<keyword evidence="5 6" id="KW-0472">Membrane</keyword>
<dbReference type="GO" id="GO:0005886">
    <property type="term" value="C:plasma membrane"/>
    <property type="evidence" value="ECO:0007669"/>
    <property type="project" value="UniProtKB-SubCell"/>
</dbReference>
<evidence type="ECO:0000256" key="3">
    <source>
        <dbReference type="ARBA" id="ARBA00022692"/>
    </source>
</evidence>
<feature type="transmembrane region" description="Helical" evidence="6">
    <location>
        <begin position="96"/>
        <end position="117"/>
    </location>
</feature>
<dbReference type="InterPro" id="IPR036259">
    <property type="entry name" value="MFS_trans_sf"/>
</dbReference>
<dbReference type="InterPro" id="IPR011701">
    <property type="entry name" value="MFS"/>
</dbReference>
<proteinExistence type="predicted"/>
<dbReference type="SUPFAM" id="SSF103473">
    <property type="entry name" value="MFS general substrate transporter"/>
    <property type="match status" value="1"/>
</dbReference>
<keyword evidence="9" id="KW-1185">Reference proteome</keyword>
<dbReference type="EMBL" id="CAUJNA010002223">
    <property type="protein sequence ID" value="CAJ1391718.1"/>
    <property type="molecule type" value="Genomic_DNA"/>
</dbReference>
<dbReference type="Pfam" id="PF07690">
    <property type="entry name" value="MFS_1"/>
    <property type="match status" value="1"/>
</dbReference>
<evidence type="ECO:0000256" key="5">
    <source>
        <dbReference type="ARBA" id="ARBA00023136"/>
    </source>
</evidence>
<feature type="transmembrane region" description="Helical" evidence="6">
    <location>
        <begin position="297"/>
        <end position="317"/>
    </location>
</feature>
<evidence type="ECO:0000256" key="1">
    <source>
        <dbReference type="ARBA" id="ARBA00004651"/>
    </source>
</evidence>
<dbReference type="PANTHER" id="PTHR43124">
    <property type="entry name" value="PURINE EFFLUX PUMP PBUE"/>
    <property type="match status" value="1"/>
</dbReference>
<protein>
    <recommendedName>
        <fullName evidence="7">Major facilitator superfamily (MFS) profile domain-containing protein</fullName>
    </recommendedName>
</protein>
<dbReference type="PANTHER" id="PTHR43124:SF3">
    <property type="entry name" value="CHLORAMPHENICOL EFFLUX PUMP RV0191"/>
    <property type="match status" value="1"/>
</dbReference>
<dbReference type="AlphaFoldDB" id="A0AA36N450"/>
<organism evidence="8 9">
    <name type="scientific">Effrenium voratum</name>
    <dbReference type="NCBI Taxonomy" id="2562239"/>
    <lineage>
        <taxon>Eukaryota</taxon>
        <taxon>Sar</taxon>
        <taxon>Alveolata</taxon>
        <taxon>Dinophyceae</taxon>
        <taxon>Suessiales</taxon>
        <taxon>Symbiodiniaceae</taxon>
        <taxon>Effrenium</taxon>
    </lineage>
</organism>
<keyword evidence="2" id="KW-1003">Cell membrane</keyword>
<feature type="transmembrane region" description="Helical" evidence="6">
    <location>
        <begin position="41"/>
        <end position="61"/>
    </location>
</feature>
<feature type="transmembrane region" description="Helical" evidence="6">
    <location>
        <begin position="126"/>
        <end position="148"/>
    </location>
</feature>
<comment type="subcellular location">
    <subcellularLocation>
        <location evidence="1">Cell membrane</location>
        <topology evidence="1">Multi-pass membrane protein</topology>
    </subcellularLocation>
</comment>